<keyword evidence="9" id="KW-0119">Carbohydrate metabolism</keyword>
<protein>
    <recommendedName>
        <fullName evidence="3">glycerol kinase</fullName>
        <ecNumber evidence="3">2.7.1.30</ecNumber>
    </recommendedName>
</protein>
<name>R7QR00_CHOCR</name>
<dbReference type="OrthoDB" id="1728974at2759"/>
<dbReference type="InterPro" id="IPR000577">
    <property type="entry name" value="Carb_kinase_FGGY"/>
</dbReference>
<dbReference type="PANTHER" id="PTHR43095">
    <property type="entry name" value="SUGAR KINASE"/>
    <property type="match status" value="1"/>
</dbReference>
<evidence type="ECO:0000313" key="13">
    <source>
        <dbReference type="EMBL" id="CDF39815.1"/>
    </source>
</evidence>
<dbReference type="Proteomes" id="UP000012073">
    <property type="component" value="Unassembled WGS sequence"/>
</dbReference>
<evidence type="ECO:0000256" key="9">
    <source>
        <dbReference type="ARBA" id="ARBA00023277"/>
    </source>
</evidence>
<dbReference type="EC" id="2.7.1.30" evidence="3"/>
<dbReference type="SUPFAM" id="SSF53067">
    <property type="entry name" value="Actin-like ATPase domain"/>
    <property type="match status" value="2"/>
</dbReference>
<dbReference type="GeneID" id="17317831"/>
<proteinExistence type="inferred from homology"/>
<gene>
    <name evidence="13" type="ORF">CHC_T00009225001</name>
</gene>
<dbReference type="GO" id="GO:0019563">
    <property type="term" value="P:glycerol catabolic process"/>
    <property type="evidence" value="ECO:0007669"/>
    <property type="project" value="UniProtKB-UniPathway"/>
</dbReference>
<dbReference type="KEGG" id="ccp:CHC_T00009225001"/>
<sequence length="486" mass="51129">MPNLTRTGLVAGVDSSTGATKLELIDLNTGVVVAQARRQHPATTPPESEQDPRAWWNALLGCFEELQHHLPDVKAVSISGQQHGFVALDGNNDPVRPAKLWNDTTSAPQSRAMIEKLGPATWASAVGSLPAPAFTVTKLAWLAANEPHSLLRVRRVGLPHDYLNLRLTGRWGTDRGDASGTGYWSAQSGEYLTDLIEAAGVSPDMIEFPEVLGPFEVVGNVVAPELLALGLSSDVVAGPGSGDNMCAALGLGLRAGDVVVSLGTSGTAYAVSDTGTNDELGLVAGFADATGHFLPLVCTLNATKVTESIRRLLGVSFERLDELALSAPQGANGLTLVPYFDGERTPNRPDATGALVGLRTSVERADMARAAFEGVTCGLLDGVDALIANGVTADGRFFLIGGGSKSKAFAAIFASLAERDILRPASDETVARGAAVQAACVLTGHEPSRFTRLWRLDESRLVSPSLVQGEAASVVRERYRTEASMR</sequence>
<organism evidence="13 14">
    <name type="scientific">Chondrus crispus</name>
    <name type="common">Carrageen Irish moss</name>
    <name type="synonym">Polymorpha crispa</name>
    <dbReference type="NCBI Taxonomy" id="2769"/>
    <lineage>
        <taxon>Eukaryota</taxon>
        <taxon>Rhodophyta</taxon>
        <taxon>Florideophyceae</taxon>
        <taxon>Rhodymeniophycidae</taxon>
        <taxon>Gigartinales</taxon>
        <taxon>Gigartinaceae</taxon>
        <taxon>Chondrus</taxon>
    </lineage>
</organism>
<evidence type="ECO:0000256" key="10">
    <source>
        <dbReference type="RuleBase" id="RU003733"/>
    </source>
</evidence>
<dbReference type="InterPro" id="IPR018485">
    <property type="entry name" value="FGGY_C"/>
</dbReference>
<keyword evidence="4" id="KW-0859">Xylose metabolism</keyword>
<dbReference type="Gene3D" id="3.30.420.40">
    <property type="match status" value="2"/>
</dbReference>
<dbReference type="InterPro" id="IPR043129">
    <property type="entry name" value="ATPase_NBD"/>
</dbReference>
<dbReference type="NCBIfam" id="TIGR01312">
    <property type="entry name" value="XylB"/>
    <property type="match status" value="1"/>
</dbReference>
<dbReference type="AlphaFoldDB" id="R7QR00"/>
<comment type="similarity">
    <text evidence="2 10">Belongs to the FGGY kinase family.</text>
</comment>
<evidence type="ECO:0000256" key="5">
    <source>
        <dbReference type="ARBA" id="ARBA00022679"/>
    </source>
</evidence>
<feature type="domain" description="Carbohydrate kinase FGGY N-terminal" evidence="11">
    <location>
        <begin position="10"/>
        <end position="250"/>
    </location>
</feature>
<dbReference type="InterPro" id="IPR018483">
    <property type="entry name" value="Carb_kinase_FGGY_CS"/>
</dbReference>
<evidence type="ECO:0000256" key="7">
    <source>
        <dbReference type="ARBA" id="ARBA00022777"/>
    </source>
</evidence>
<dbReference type="GO" id="GO:0042732">
    <property type="term" value="P:D-xylose metabolic process"/>
    <property type="evidence" value="ECO:0007669"/>
    <property type="project" value="UniProtKB-KW"/>
</dbReference>
<evidence type="ECO:0000256" key="4">
    <source>
        <dbReference type="ARBA" id="ARBA00022629"/>
    </source>
</evidence>
<dbReference type="InterPro" id="IPR050406">
    <property type="entry name" value="FGGY_Carb_Kinase"/>
</dbReference>
<dbReference type="PhylomeDB" id="R7QR00"/>
<dbReference type="RefSeq" id="XP_005710109.1">
    <property type="nucleotide sequence ID" value="XM_005710052.1"/>
</dbReference>
<evidence type="ECO:0000256" key="8">
    <source>
        <dbReference type="ARBA" id="ARBA00022840"/>
    </source>
</evidence>
<dbReference type="PIRSF" id="PIRSF000538">
    <property type="entry name" value="GlpK"/>
    <property type="match status" value="1"/>
</dbReference>
<keyword evidence="8" id="KW-0067">ATP-binding</keyword>
<dbReference type="OMA" id="RVHTFCH"/>
<dbReference type="Pfam" id="PF02782">
    <property type="entry name" value="FGGY_C"/>
    <property type="match status" value="1"/>
</dbReference>
<keyword evidence="7 10" id="KW-0418">Kinase</keyword>
<dbReference type="GO" id="GO:0005997">
    <property type="term" value="P:xylulose metabolic process"/>
    <property type="evidence" value="ECO:0007669"/>
    <property type="project" value="InterPro"/>
</dbReference>
<dbReference type="InterPro" id="IPR006000">
    <property type="entry name" value="Xylulokinase"/>
</dbReference>
<dbReference type="EMBL" id="HG002080">
    <property type="protein sequence ID" value="CDF39815.1"/>
    <property type="molecule type" value="Genomic_DNA"/>
</dbReference>
<dbReference type="Gramene" id="CDF39815">
    <property type="protein sequence ID" value="CDF39815"/>
    <property type="gene ID" value="CHC_T00009225001"/>
</dbReference>
<keyword evidence="14" id="KW-1185">Reference proteome</keyword>
<evidence type="ECO:0000259" key="11">
    <source>
        <dbReference type="Pfam" id="PF00370"/>
    </source>
</evidence>
<evidence type="ECO:0000313" key="14">
    <source>
        <dbReference type="Proteomes" id="UP000012073"/>
    </source>
</evidence>
<evidence type="ECO:0000256" key="2">
    <source>
        <dbReference type="ARBA" id="ARBA00009156"/>
    </source>
</evidence>
<feature type="domain" description="Carbohydrate kinase FGGY C-terminal" evidence="12">
    <location>
        <begin position="259"/>
        <end position="439"/>
    </location>
</feature>
<dbReference type="PROSITE" id="PS00445">
    <property type="entry name" value="FGGY_KINASES_2"/>
    <property type="match status" value="1"/>
</dbReference>
<evidence type="ECO:0000259" key="12">
    <source>
        <dbReference type="Pfam" id="PF02782"/>
    </source>
</evidence>
<reference evidence="14" key="1">
    <citation type="journal article" date="2013" name="Proc. Natl. Acad. Sci. U.S.A.">
        <title>Genome structure and metabolic features in the red seaweed Chondrus crispus shed light on evolution of the Archaeplastida.</title>
        <authorList>
            <person name="Collen J."/>
            <person name="Porcel B."/>
            <person name="Carre W."/>
            <person name="Ball S.G."/>
            <person name="Chaparro C."/>
            <person name="Tonon T."/>
            <person name="Barbeyron T."/>
            <person name="Michel G."/>
            <person name="Noel B."/>
            <person name="Valentin K."/>
            <person name="Elias M."/>
            <person name="Artiguenave F."/>
            <person name="Arun A."/>
            <person name="Aury J.M."/>
            <person name="Barbosa-Neto J.F."/>
            <person name="Bothwell J.H."/>
            <person name="Bouget F.Y."/>
            <person name="Brillet L."/>
            <person name="Cabello-Hurtado F."/>
            <person name="Capella-Gutierrez S."/>
            <person name="Charrier B."/>
            <person name="Cladiere L."/>
            <person name="Cock J.M."/>
            <person name="Coelho S.M."/>
            <person name="Colleoni C."/>
            <person name="Czjzek M."/>
            <person name="Da Silva C."/>
            <person name="Delage L."/>
            <person name="Denoeud F."/>
            <person name="Deschamps P."/>
            <person name="Dittami S.M."/>
            <person name="Gabaldon T."/>
            <person name="Gachon C.M."/>
            <person name="Groisillier A."/>
            <person name="Herve C."/>
            <person name="Jabbari K."/>
            <person name="Katinka M."/>
            <person name="Kloareg B."/>
            <person name="Kowalczyk N."/>
            <person name="Labadie K."/>
            <person name="Leblanc C."/>
            <person name="Lopez P.J."/>
            <person name="McLachlan D.H."/>
            <person name="Meslet-Cladiere L."/>
            <person name="Moustafa A."/>
            <person name="Nehr Z."/>
            <person name="Nyvall Collen P."/>
            <person name="Panaud O."/>
            <person name="Partensky F."/>
            <person name="Poulain J."/>
            <person name="Rensing S.A."/>
            <person name="Rousvoal S."/>
            <person name="Samson G."/>
            <person name="Symeonidi A."/>
            <person name="Weissenbach J."/>
            <person name="Zambounis A."/>
            <person name="Wincker P."/>
            <person name="Boyen C."/>
        </authorList>
    </citation>
    <scope>NUCLEOTIDE SEQUENCE [LARGE SCALE GENOMIC DNA]</scope>
    <source>
        <strain evidence="14">cv. Stackhouse</strain>
    </source>
</reference>
<keyword evidence="5 10" id="KW-0808">Transferase</keyword>
<evidence type="ECO:0000256" key="3">
    <source>
        <dbReference type="ARBA" id="ARBA00012099"/>
    </source>
</evidence>
<dbReference type="UniPathway" id="UPA00618">
    <property type="reaction ID" value="UER00672"/>
</dbReference>
<keyword evidence="6" id="KW-0547">Nucleotide-binding</keyword>
<evidence type="ECO:0000256" key="1">
    <source>
        <dbReference type="ARBA" id="ARBA00005190"/>
    </source>
</evidence>
<accession>R7QR00</accession>
<dbReference type="GO" id="GO:0004856">
    <property type="term" value="F:D-xylulokinase activity"/>
    <property type="evidence" value="ECO:0007669"/>
    <property type="project" value="InterPro"/>
</dbReference>
<dbReference type="Pfam" id="PF00370">
    <property type="entry name" value="FGGY_N"/>
    <property type="match status" value="1"/>
</dbReference>
<evidence type="ECO:0000256" key="6">
    <source>
        <dbReference type="ARBA" id="ARBA00022741"/>
    </source>
</evidence>
<dbReference type="STRING" id="2769.R7QR00"/>
<comment type="pathway">
    <text evidence="1">Polyol metabolism; glycerol degradation via glycerol kinase pathway; sn-glycerol 3-phosphate from glycerol: step 1/1.</text>
</comment>
<dbReference type="InterPro" id="IPR018484">
    <property type="entry name" value="FGGY_N"/>
</dbReference>
<dbReference type="GO" id="GO:0005524">
    <property type="term" value="F:ATP binding"/>
    <property type="evidence" value="ECO:0007669"/>
    <property type="project" value="UniProtKB-KW"/>
</dbReference>
<dbReference type="GO" id="GO:0004370">
    <property type="term" value="F:glycerol kinase activity"/>
    <property type="evidence" value="ECO:0007669"/>
    <property type="project" value="UniProtKB-EC"/>
</dbReference>
<dbReference type="PANTHER" id="PTHR43095:SF5">
    <property type="entry name" value="XYLULOSE KINASE"/>
    <property type="match status" value="1"/>
</dbReference>
<dbReference type="CDD" id="cd07809">
    <property type="entry name" value="ASKHA_NBD_FGGY_BaXK-like"/>
    <property type="match status" value="1"/>
</dbReference>